<keyword evidence="3" id="KW-1185">Reference proteome</keyword>
<accession>A0AA39XSN8</accession>
<gene>
    <name evidence="2" type="ORF">B0T16DRAFT_395227</name>
</gene>
<evidence type="ECO:0000313" key="2">
    <source>
        <dbReference type="EMBL" id="KAK0639511.1"/>
    </source>
</evidence>
<feature type="region of interest" description="Disordered" evidence="1">
    <location>
        <begin position="1"/>
        <end position="26"/>
    </location>
</feature>
<feature type="region of interest" description="Disordered" evidence="1">
    <location>
        <begin position="166"/>
        <end position="201"/>
    </location>
</feature>
<dbReference type="AlphaFoldDB" id="A0AA39XSN8"/>
<comment type="caution">
    <text evidence="2">The sequence shown here is derived from an EMBL/GenBank/DDBJ whole genome shotgun (WGS) entry which is preliminary data.</text>
</comment>
<proteinExistence type="predicted"/>
<feature type="region of interest" description="Disordered" evidence="1">
    <location>
        <begin position="92"/>
        <end position="117"/>
    </location>
</feature>
<reference evidence="2" key="1">
    <citation type="submission" date="2023-06" db="EMBL/GenBank/DDBJ databases">
        <title>Genome-scale phylogeny and comparative genomics of the fungal order Sordariales.</title>
        <authorList>
            <consortium name="Lawrence Berkeley National Laboratory"/>
            <person name="Hensen N."/>
            <person name="Bonometti L."/>
            <person name="Westerberg I."/>
            <person name="Brannstrom I.O."/>
            <person name="Guillou S."/>
            <person name="Cros-Aarteil S."/>
            <person name="Calhoun S."/>
            <person name="Haridas S."/>
            <person name="Kuo A."/>
            <person name="Mondo S."/>
            <person name="Pangilinan J."/>
            <person name="Riley R."/>
            <person name="Labutti K."/>
            <person name="Andreopoulos B."/>
            <person name="Lipzen A."/>
            <person name="Chen C."/>
            <person name="Yanf M."/>
            <person name="Daum C."/>
            <person name="Ng V."/>
            <person name="Clum A."/>
            <person name="Steindorff A."/>
            <person name="Ohm R."/>
            <person name="Martin F."/>
            <person name="Silar P."/>
            <person name="Natvig D."/>
            <person name="Lalanne C."/>
            <person name="Gautier V."/>
            <person name="Ament-Velasquez S.L."/>
            <person name="Kruys A."/>
            <person name="Hutchinson M.I."/>
            <person name="Powell A.J."/>
            <person name="Barry K."/>
            <person name="Miller A.N."/>
            <person name="Grigoriev I.V."/>
            <person name="Debuchy R."/>
            <person name="Gladieux P."/>
            <person name="Thoren M.H."/>
            <person name="Johannesson H."/>
        </authorList>
    </citation>
    <scope>NUCLEOTIDE SEQUENCE</scope>
    <source>
        <strain evidence="2">SMH2532-1</strain>
    </source>
</reference>
<dbReference type="EMBL" id="JAULSV010000007">
    <property type="protein sequence ID" value="KAK0639511.1"/>
    <property type="molecule type" value="Genomic_DNA"/>
</dbReference>
<organism evidence="2 3">
    <name type="scientific">Cercophora newfieldiana</name>
    <dbReference type="NCBI Taxonomy" id="92897"/>
    <lineage>
        <taxon>Eukaryota</taxon>
        <taxon>Fungi</taxon>
        <taxon>Dikarya</taxon>
        <taxon>Ascomycota</taxon>
        <taxon>Pezizomycotina</taxon>
        <taxon>Sordariomycetes</taxon>
        <taxon>Sordariomycetidae</taxon>
        <taxon>Sordariales</taxon>
        <taxon>Lasiosphaeriaceae</taxon>
        <taxon>Cercophora</taxon>
    </lineage>
</organism>
<protein>
    <submittedName>
        <fullName evidence="2">Uncharacterized protein</fullName>
    </submittedName>
</protein>
<dbReference type="Proteomes" id="UP001174936">
    <property type="component" value="Unassembled WGS sequence"/>
</dbReference>
<evidence type="ECO:0000313" key="3">
    <source>
        <dbReference type="Proteomes" id="UP001174936"/>
    </source>
</evidence>
<name>A0AA39XSN8_9PEZI</name>
<sequence length="201" mass="22301">MGKLLTREMTAGEKLQSVMTHPEPQKALNAPTGVDLCVLEQDIDEGSLQELTGNLDVGFVVVSHLVLLADAVIFPFRQIWVRKAPFQGLGERAADGGYDGRNNSRHSPRRTPPCRLRLRPTPFYEQAAEPRGGSEDSVYGGFWRDLNGRVADPAVKSREEERMANINFGGREVKKSKNANRPPGEASHFPVGHPHEHEGLW</sequence>
<evidence type="ECO:0000256" key="1">
    <source>
        <dbReference type="SAM" id="MobiDB-lite"/>
    </source>
</evidence>